<evidence type="ECO:0000313" key="14">
    <source>
        <dbReference type="Proteomes" id="UP000284842"/>
    </source>
</evidence>
<feature type="compositionally biased region" description="Polar residues" evidence="11">
    <location>
        <begin position="371"/>
        <end position="383"/>
    </location>
</feature>
<feature type="compositionally biased region" description="Basic and acidic residues" evidence="11">
    <location>
        <begin position="277"/>
        <end position="286"/>
    </location>
</feature>
<dbReference type="AlphaFoldDB" id="A0A409VCR0"/>
<evidence type="ECO:0000313" key="13">
    <source>
        <dbReference type="EMBL" id="PPQ63999.1"/>
    </source>
</evidence>
<evidence type="ECO:0000256" key="11">
    <source>
        <dbReference type="SAM" id="MobiDB-lite"/>
    </source>
</evidence>
<protein>
    <recommendedName>
        <fullName evidence="3">ubiquitinyl hydrolase 1</fullName>
        <ecNumber evidence="3">3.4.19.12</ecNumber>
    </recommendedName>
</protein>
<keyword evidence="5" id="KW-0833">Ubl conjugation pathway</keyword>
<name>A0A409VCR0_9AGAR</name>
<comment type="catalytic activity">
    <reaction evidence="1">
        <text>Thiol-dependent hydrolysis of ester, thioester, amide, peptide and isopeptide bonds formed by the C-terminal Gly of ubiquitin (a 76-residue protein attached to proteins as an intracellular targeting signal).</text>
        <dbReference type="EC" id="3.4.19.12"/>
    </reaction>
</comment>
<organism evidence="13 14">
    <name type="scientific">Panaeolus cyanescens</name>
    <dbReference type="NCBI Taxonomy" id="181874"/>
    <lineage>
        <taxon>Eukaryota</taxon>
        <taxon>Fungi</taxon>
        <taxon>Dikarya</taxon>
        <taxon>Basidiomycota</taxon>
        <taxon>Agaricomycotina</taxon>
        <taxon>Agaricomycetes</taxon>
        <taxon>Agaricomycetidae</taxon>
        <taxon>Agaricales</taxon>
        <taxon>Agaricineae</taxon>
        <taxon>Galeropsidaceae</taxon>
        <taxon>Panaeolus</taxon>
    </lineage>
</organism>
<keyword evidence="14" id="KW-1185">Reference proteome</keyword>
<accession>A0A409VCR0</accession>
<dbReference type="Gene3D" id="3.90.70.40">
    <property type="match status" value="1"/>
</dbReference>
<comment type="subcellular location">
    <subcellularLocation>
        <location evidence="2">Nucleus</location>
    </subcellularLocation>
</comment>
<evidence type="ECO:0000256" key="8">
    <source>
        <dbReference type="ARBA" id="ARBA00023015"/>
    </source>
</evidence>
<feature type="compositionally biased region" description="Polar residues" evidence="11">
    <location>
        <begin position="342"/>
        <end position="354"/>
    </location>
</feature>
<feature type="region of interest" description="Disordered" evidence="11">
    <location>
        <begin position="208"/>
        <end position="238"/>
    </location>
</feature>
<dbReference type="GO" id="GO:0004843">
    <property type="term" value="F:cysteine-type deubiquitinase activity"/>
    <property type="evidence" value="ECO:0007669"/>
    <property type="project" value="UniProtKB-EC"/>
</dbReference>
<dbReference type="InterPro" id="IPR006155">
    <property type="entry name" value="Josephin"/>
</dbReference>
<dbReference type="SMART" id="SM01246">
    <property type="entry name" value="Josephin"/>
    <property type="match status" value="1"/>
</dbReference>
<dbReference type="GO" id="GO:0005634">
    <property type="term" value="C:nucleus"/>
    <property type="evidence" value="ECO:0007669"/>
    <property type="project" value="UniProtKB-SubCell"/>
</dbReference>
<evidence type="ECO:0000256" key="6">
    <source>
        <dbReference type="ARBA" id="ARBA00022801"/>
    </source>
</evidence>
<dbReference type="GO" id="GO:0016579">
    <property type="term" value="P:protein deubiquitination"/>
    <property type="evidence" value="ECO:0007669"/>
    <property type="project" value="InterPro"/>
</dbReference>
<evidence type="ECO:0000256" key="1">
    <source>
        <dbReference type="ARBA" id="ARBA00000707"/>
    </source>
</evidence>
<proteinExistence type="predicted"/>
<reference evidence="13 14" key="1">
    <citation type="journal article" date="2018" name="Evol. Lett.">
        <title>Horizontal gene cluster transfer increased hallucinogenic mushroom diversity.</title>
        <authorList>
            <person name="Reynolds H.T."/>
            <person name="Vijayakumar V."/>
            <person name="Gluck-Thaler E."/>
            <person name="Korotkin H.B."/>
            <person name="Matheny P.B."/>
            <person name="Slot J.C."/>
        </authorList>
    </citation>
    <scope>NUCLEOTIDE SEQUENCE [LARGE SCALE GENOMIC DNA]</scope>
    <source>
        <strain evidence="13 14">2629</strain>
    </source>
</reference>
<dbReference type="Pfam" id="PF02099">
    <property type="entry name" value="Josephin"/>
    <property type="match status" value="1"/>
</dbReference>
<comment type="caution">
    <text evidence="13">The sequence shown here is derived from an EMBL/GenBank/DDBJ whole genome shotgun (WGS) entry which is preliminary data.</text>
</comment>
<evidence type="ECO:0000256" key="3">
    <source>
        <dbReference type="ARBA" id="ARBA00012759"/>
    </source>
</evidence>
<dbReference type="InterPro" id="IPR033865">
    <property type="entry name" value="Ataxin-3"/>
</dbReference>
<evidence type="ECO:0000256" key="2">
    <source>
        <dbReference type="ARBA" id="ARBA00004123"/>
    </source>
</evidence>
<dbReference type="Proteomes" id="UP000284842">
    <property type="component" value="Unassembled WGS sequence"/>
</dbReference>
<feature type="compositionally biased region" description="Basic and acidic residues" evidence="11">
    <location>
        <begin position="386"/>
        <end position="398"/>
    </location>
</feature>
<keyword evidence="10" id="KW-0539">Nucleus</keyword>
<evidence type="ECO:0000256" key="5">
    <source>
        <dbReference type="ARBA" id="ARBA00022786"/>
    </source>
</evidence>
<evidence type="ECO:0000259" key="12">
    <source>
        <dbReference type="SMART" id="SM01246"/>
    </source>
</evidence>
<evidence type="ECO:0000256" key="10">
    <source>
        <dbReference type="ARBA" id="ARBA00023242"/>
    </source>
</evidence>
<keyword evidence="6" id="KW-0378">Hydrolase</keyword>
<dbReference type="InParanoid" id="A0A409VCR0"/>
<feature type="compositionally biased region" description="Polar residues" evidence="11">
    <location>
        <begin position="150"/>
        <end position="164"/>
    </location>
</feature>
<evidence type="ECO:0000256" key="9">
    <source>
        <dbReference type="ARBA" id="ARBA00023163"/>
    </source>
</evidence>
<keyword evidence="4" id="KW-0645">Protease</keyword>
<dbReference type="GO" id="GO:0006508">
    <property type="term" value="P:proteolysis"/>
    <property type="evidence" value="ECO:0007669"/>
    <property type="project" value="UniProtKB-KW"/>
</dbReference>
<evidence type="ECO:0000256" key="4">
    <source>
        <dbReference type="ARBA" id="ARBA00022670"/>
    </source>
</evidence>
<dbReference type="OrthoDB" id="10063692at2759"/>
<dbReference type="PANTHER" id="PTHR14159:SF0">
    <property type="entry name" value="ATAXIN-3-RELATED"/>
    <property type="match status" value="1"/>
</dbReference>
<dbReference type="PANTHER" id="PTHR14159">
    <property type="entry name" value="ATAXIN-3-RELATED"/>
    <property type="match status" value="1"/>
</dbReference>
<gene>
    <name evidence="13" type="ORF">CVT24_009428</name>
</gene>
<keyword evidence="7" id="KW-0788">Thiol protease</keyword>
<feature type="region of interest" description="Disordered" evidence="11">
    <location>
        <begin position="258"/>
        <end position="292"/>
    </location>
</feature>
<sequence>MDDTGFFSVQVIEKALKVWGLNLIRWRSEEMRPYQDHPEYVHQRSFSLNPPCKLIQQRLQLGFILNLEQHWFTLRRFGNAEPKIEADEGNGHWFNLNSFLPAPEWVGKEYLKMVLQQSEAEGYSVFVITQADPDAPLALPRTQADVIASTMSETDSSPTSTSATRAGGLGDMADPLNVDLEDEDYELQAALQASLMATSDLPDMHIPDNSQTSLPRFPGTFRSGASSSAPQVDDPVQASMERSRLLLERMKREQEQVQRELWSEEADLSPEEAAALQDRRERRRQQEEEEERELMLAIAASERLAAEGGTPSAQVVVDPDHDDAELQAALKASLEPAHPSIRESNPVDSNSNCDYVSETGDSETHNETATDNHPGQDSSQAQVSVDEMRRKRLERFGL</sequence>
<keyword evidence="9" id="KW-0804">Transcription</keyword>
<dbReference type="EC" id="3.4.19.12" evidence="3"/>
<feature type="region of interest" description="Disordered" evidence="11">
    <location>
        <begin position="333"/>
        <end position="398"/>
    </location>
</feature>
<dbReference type="EMBL" id="NHTK01006101">
    <property type="protein sequence ID" value="PPQ63999.1"/>
    <property type="molecule type" value="Genomic_DNA"/>
</dbReference>
<evidence type="ECO:0000256" key="7">
    <source>
        <dbReference type="ARBA" id="ARBA00022807"/>
    </source>
</evidence>
<keyword evidence="8" id="KW-0805">Transcription regulation</keyword>
<dbReference type="STRING" id="181874.A0A409VCR0"/>
<feature type="region of interest" description="Disordered" evidence="11">
    <location>
        <begin position="150"/>
        <end position="170"/>
    </location>
</feature>
<feature type="domain" description="Josephin" evidence="12">
    <location>
        <begin position="1"/>
        <end position="131"/>
    </location>
</feature>